<feature type="region of interest" description="Disordered" evidence="1">
    <location>
        <begin position="1"/>
        <end position="44"/>
    </location>
</feature>
<evidence type="ECO:0000256" key="1">
    <source>
        <dbReference type="SAM" id="MobiDB-lite"/>
    </source>
</evidence>
<dbReference type="AlphaFoldDB" id="A0AAV4Q9Y9"/>
<evidence type="ECO:0000313" key="2">
    <source>
        <dbReference type="EMBL" id="GIY05459.1"/>
    </source>
</evidence>
<gene>
    <name evidence="2" type="ORF">CEXT_396911</name>
</gene>
<evidence type="ECO:0000313" key="3">
    <source>
        <dbReference type="Proteomes" id="UP001054945"/>
    </source>
</evidence>
<protein>
    <submittedName>
        <fullName evidence="2">Uncharacterized protein</fullName>
    </submittedName>
</protein>
<dbReference type="EMBL" id="BPLR01005847">
    <property type="protein sequence ID" value="GIY05459.1"/>
    <property type="molecule type" value="Genomic_DNA"/>
</dbReference>
<reference evidence="2 3" key="1">
    <citation type="submission" date="2021-06" db="EMBL/GenBank/DDBJ databases">
        <title>Caerostris extrusa draft genome.</title>
        <authorList>
            <person name="Kono N."/>
            <person name="Arakawa K."/>
        </authorList>
    </citation>
    <scope>NUCLEOTIDE SEQUENCE [LARGE SCALE GENOMIC DNA]</scope>
</reference>
<comment type="caution">
    <text evidence="2">The sequence shown here is derived from an EMBL/GenBank/DDBJ whole genome shotgun (WGS) entry which is preliminary data.</text>
</comment>
<proteinExistence type="predicted"/>
<name>A0AAV4Q9Y9_CAEEX</name>
<keyword evidence="3" id="KW-1185">Reference proteome</keyword>
<sequence>MRLARVSSFSSAGSWKAGQYQRMREPPSRAGSRPIGGDIKSGRKLPTSSPLIHFCSPYRTFREAGNSRRLSTALSRVSPLLPRLYFAIVELGKEFTSFSFTVSDIFI</sequence>
<organism evidence="2 3">
    <name type="scientific">Caerostris extrusa</name>
    <name type="common">Bark spider</name>
    <name type="synonym">Caerostris bankana</name>
    <dbReference type="NCBI Taxonomy" id="172846"/>
    <lineage>
        <taxon>Eukaryota</taxon>
        <taxon>Metazoa</taxon>
        <taxon>Ecdysozoa</taxon>
        <taxon>Arthropoda</taxon>
        <taxon>Chelicerata</taxon>
        <taxon>Arachnida</taxon>
        <taxon>Araneae</taxon>
        <taxon>Araneomorphae</taxon>
        <taxon>Entelegynae</taxon>
        <taxon>Araneoidea</taxon>
        <taxon>Araneidae</taxon>
        <taxon>Caerostris</taxon>
    </lineage>
</organism>
<accession>A0AAV4Q9Y9</accession>
<dbReference type="Proteomes" id="UP001054945">
    <property type="component" value="Unassembled WGS sequence"/>
</dbReference>